<evidence type="ECO:0008006" key="3">
    <source>
        <dbReference type="Google" id="ProtNLM"/>
    </source>
</evidence>
<proteinExistence type="predicted"/>
<dbReference type="Proteomes" id="UP000005237">
    <property type="component" value="Unassembled WGS sequence"/>
</dbReference>
<sequence>MKTATVIPLLKKGNDTDASNFRPISLTYPLARLFEIIVIKTLTRDFAHRLSPLQFGFLNKRSSSCTSRFHFRVPPYDFQT</sequence>
<accession>A0A8R1ELH3</accession>
<reference evidence="1" key="2">
    <citation type="submission" date="2022-06" db="UniProtKB">
        <authorList>
            <consortium name="EnsemblMetazoa"/>
        </authorList>
    </citation>
    <scope>IDENTIFICATION</scope>
    <source>
        <strain evidence="1">DF5081</strain>
    </source>
</reference>
<dbReference type="AlphaFoldDB" id="A0A8R1ELH3"/>
<dbReference type="EnsemblMetazoa" id="CJA36083.1">
    <property type="protein sequence ID" value="CJA36083.1"/>
    <property type="gene ID" value="WBGene00211930"/>
</dbReference>
<organism evidence="1 2">
    <name type="scientific">Caenorhabditis japonica</name>
    <dbReference type="NCBI Taxonomy" id="281687"/>
    <lineage>
        <taxon>Eukaryota</taxon>
        <taxon>Metazoa</taxon>
        <taxon>Ecdysozoa</taxon>
        <taxon>Nematoda</taxon>
        <taxon>Chromadorea</taxon>
        <taxon>Rhabditida</taxon>
        <taxon>Rhabditina</taxon>
        <taxon>Rhabditomorpha</taxon>
        <taxon>Rhabditoidea</taxon>
        <taxon>Rhabditidae</taxon>
        <taxon>Peloderinae</taxon>
        <taxon>Caenorhabditis</taxon>
    </lineage>
</organism>
<evidence type="ECO:0000313" key="1">
    <source>
        <dbReference type="EnsemblMetazoa" id="CJA36083.1"/>
    </source>
</evidence>
<name>A0A8R1ELH3_CAEJA</name>
<keyword evidence="2" id="KW-1185">Reference proteome</keyword>
<evidence type="ECO:0000313" key="2">
    <source>
        <dbReference type="Proteomes" id="UP000005237"/>
    </source>
</evidence>
<protein>
    <recommendedName>
        <fullName evidence="3">Reverse transcriptase domain-containing protein</fullName>
    </recommendedName>
</protein>
<reference evidence="2" key="1">
    <citation type="submission" date="2010-08" db="EMBL/GenBank/DDBJ databases">
        <authorList>
            <consortium name="Caenorhabditis japonica Sequencing Consortium"/>
            <person name="Wilson R.K."/>
        </authorList>
    </citation>
    <scope>NUCLEOTIDE SEQUENCE [LARGE SCALE GENOMIC DNA]</scope>
    <source>
        <strain evidence="2">DF5081</strain>
    </source>
</reference>